<dbReference type="OrthoDB" id="6431619at2759"/>
<protein>
    <recommendedName>
        <fullName evidence="4">DUF19 domain-containing protein</fullName>
    </recommendedName>
</protein>
<feature type="signal peptide" evidence="1">
    <location>
        <begin position="1"/>
        <end position="20"/>
    </location>
</feature>
<organism evidence="2 3">
    <name type="scientific">Araneus ventricosus</name>
    <name type="common">Orbweaver spider</name>
    <name type="synonym">Epeira ventricosa</name>
    <dbReference type="NCBI Taxonomy" id="182803"/>
    <lineage>
        <taxon>Eukaryota</taxon>
        <taxon>Metazoa</taxon>
        <taxon>Ecdysozoa</taxon>
        <taxon>Arthropoda</taxon>
        <taxon>Chelicerata</taxon>
        <taxon>Arachnida</taxon>
        <taxon>Araneae</taxon>
        <taxon>Araneomorphae</taxon>
        <taxon>Entelegynae</taxon>
        <taxon>Araneoidea</taxon>
        <taxon>Araneidae</taxon>
        <taxon>Araneus</taxon>
    </lineage>
</organism>
<comment type="caution">
    <text evidence="2">The sequence shown here is derived from an EMBL/GenBank/DDBJ whole genome shotgun (WGS) entry which is preliminary data.</text>
</comment>
<evidence type="ECO:0000313" key="3">
    <source>
        <dbReference type="Proteomes" id="UP000499080"/>
    </source>
</evidence>
<dbReference type="AlphaFoldDB" id="A0A4Y2CJP1"/>
<name>A0A4Y2CJP1_ARAVE</name>
<evidence type="ECO:0000256" key="1">
    <source>
        <dbReference type="SAM" id="SignalP"/>
    </source>
</evidence>
<reference evidence="2 3" key="1">
    <citation type="journal article" date="2019" name="Sci. Rep.">
        <title>Orb-weaving spider Araneus ventricosus genome elucidates the spidroin gene catalogue.</title>
        <authorList>
            <person name="Kono N."/>
            <person name="Nakamura H."/>
            <person name="Ohtoshi R."/>
            <person name="Moran D.A.P."/>
            <person name="Shinohara A."/>
            <person name="Yoshida Y."/>
            <person name="Fujiwara M."/>
            <person name="Mori M."/>
            <person name="Tomita M."/>
            <person name="Arakawa K."/>
        </authorList>
    </citation>
    <scope>NUCLEOTIDE SEQUENCE [LARGE SCALE GENOMIC DNA]</scope>
</reference>
<dbReference type="EMBL" id="BGPR01000205">
    <property type="protein sequence ID" value="GBM04641.1"/>
    <property type="molecule type" value="Genomic_DNA"/>
</dbReference>
<gene>
    <name evidence="2" type="ORF">AVEN_75595_1</name>
</gene>
<proteinExistence type="predicted"/>
<accession>A0A4Y2CJP1</accession>
<sequence length="249" mass="28230">MIHLWSSVAVLFFLFEGSLCRVFMPELKKACGDTDRCANSELNRYLAGVSFMPATEWDLNTYCPDANQVIWCMIGQCAKNNIFGLSVISNSTADVMHVMLNVGHIVTEICTPGTELRNSYLSGMSCFKDVLNDGETNVGCQRKGDQEYENYMQLFDHLVKSTPEDTERQKRCVSVAYSLPCIGDATRDRCGEDASSMILSILKRVDVLKWLCADSDVHFLQTKFLDFLKMERETKDTYGSFFHSRKLRA</sequence>
<evidence type="ECO:0000313" key="2">
    <source>
        <dbReference type="EMBL" id="GBM04641.1"/>
    </source>
</evidence>
<keyword evidence="3" id="KW-1185">Reference proteome</keyword>
<keyword evidence="1" id="KW-0732">Signal</keyword>
<feature type="chain" id="PRO_5021431816" description="DUF19 domain-containing protein" evidence="1">
    <location>
        <begin position="21"/>
        <end position="249"/>
    </location>
</feature>
<dbReference type="Proteomes" id="UP000499080">
    <property type="component" value="Unassembled WGS sequence"/>
</dbReference>
<evidence type="ECO:0008006" key="4">
    <source>
        <dbReference type="Google" id="ProtNLM"/>
    </source>
</evidence>